<name>A0A3N2AV61_9MICO</name>
<evidence type="ECO:0000313" key="2">
    <source>
        <dbReference type="EMBL" id="ROR66907.1"/>
    </source>
</evidence>
<gene>
    <name evidence="2" type="ORF">EDD26_2302</name>
</gene>
<dbReference type="RefSeq" id="WP_123697841.1">
    <property type="nucleotide sequence ID" value="NZ_RKHJ01000001.1"/>
</dbReference>
<dbReference type="PANTHER" id="PTHR43157:SF31">
    <property type="entry name" value="PHOSPHATIDYLINOSITOL-GLYCAN BIOSYNTHESIS CLASS F PROTEIN"/>
    <property type="match status" value="1"/>
</dbReference>
<evidence type="ECO:0000313" key="3">
    <source>
        <dbReference type="Proteomes" id="UP000275456"/>
    </source>
</evidence>
<dbReference type="GO" id="GO:0016491">
    <property type="term" value="F:oxidoreductase activity"/>
    <property type="evidence" value="ECO:0007669"/>
    <property type="project" value="UniProtKB-KW"/>
</dbReference>
<comment type="caution">
    <text evidence="2">The sequence shown here is derived from an EMBL/GenBank/DDBJ whole genome shotgun (WGS) entry which is preliminary data.</text>
</comment>
<keyword evidence="1" id="KW-0560">Oxidoreductase</keyword>
<dbReference type="AlphaFoldDB" id="A0A3N2AV61"/>
<dbReference type="Proteomes" id="UP000275456">
    <property type="component" value="Unassembled WGS sequence"/>
</dbReference>
<proteinExistence type="predicted"/>
<keyword evidence="3" id="KW-1185">Reference proteome</keyword>
<protein>
    <submittedName>
        <fullName evidence="2">Short-subunit dehydrogenase</fullName>
    </submittedName>
</protein>
<dbReference type="SUPFAM" id="SSF51735">
    <property type="entry name" value="NAD(P)-binding Rossmann-fold domains"/>
    <property type="match status" value="1"/>
</dbReference>
<dbReference type="PRINTS" id="PR00081">
    <property type="entry name" value="GDHRDH"/>
</dbReference>
<dbReference type="InterPro" id="IPR036291">
    <property type="entry name" value="NAD(P)-bd_dom_sf"/>
</dbReference>
<dbReference type="OrthoDB" id="3237043at2"/>
<dbReference type="Pfam" id="PF00106">
    <property type="entry name" value="adh_short"/>
    <property type="match status" value="1"/>
</dbReference>
<sequence>MPSRTIVLTGASDGIGAAAARQLAERGHRLLLVGRSAEKTAAVAQALGAEHFVVDFARLDDVRALARDLLATTERVDVLANNAGAILGRRALTVDGHEQTFQVNHLAPFLLTQLLLPALQAGEGIVVNTASSAARRLARFDIDDLEGERSFGPNRAYGNAKLANILHARGLQARYGNAGISAVAFDPGNVRTSFATGSTSILRFVYRTPLARLLLISPEQGGENLTFFADGSPGTTWEPGRFYTERYPATPDQTNPLVHADMLVDLLWERSEAMLSRAR</sequence>
<evidence type="ECO:0000256" key="1">
    <source>
        <dbReference type="ARBA" id="ARBA00023002"/>
    </source>
</evidence>
<dbReference type="EMBL" id="RKHJ01000001">
    <property type="protein sequence ID" value="ROR66907.1"/>
    <property type="molecule type" value="Genomic_DNA"/>
</dbReference>
<dbReference type="Gene3D" id="3.40.50.720">
    <property type="entry name" value="NAD(P)-binding Rossmann-like Domain"/>
    <property type="match status" value="1"/>
</dbReference>
<accession>A0A3N2AV61</accession>
<dbReference type="InterPro" id="IPR002347">
    <property type="entry name" value="SDR_fam"/>
</dbReference>
<dbReference type="PANTHER" id="PTHR43157">
    <property type="entry name" value="PHOSPHATIDYLINOSITOL-GLYCAN BIOSYNTHESIS CLASS F PROTEIN-RELATED"/>
    <property type="match status" value="1"/>
</dbReference>
<organism evidence="2 3">
    <name type="scientific">Agrococcus jenensis</name>
    <dbReference type="NCBI Taxonomy" id="46353"/>
    <lineage>
        <taxon>Bacteria</taxon>
        <taxon>Bacillati</taxon>
        <taxon>Actinomycetota</taxon>
        <taxon>Actinomycetes</taxon>
        <taxon>Micrococcales</taxon>
        <taxon>Microbacteriaceae</taxon>
        <taxon>Agrococcus</taxon>
    </lineage>
</organism>
<reference evidence="2 3" key="1">
    <citation type="submission" date="2018-11" db="EMBL/GenBank/DDBJ databases">
        <title>Sequencing the genomes of 1000 actinobacteria strains.</title>
        <authorList>
            <person name="Klenk H.-P."/>
        </authorList>
    </citation>
    <scope>NUCLEOTIDE SEQUENCE [LARGE SCALE GENOMIC DNA]</scope>
    <source>
        <strain evidence="2 3">DSM 9580</strain>
    </source>
</reference>